<reference evidence="2" key="1">
    <citation type="submission" date="2021-01" db="EMBL/GenBank/DDBJ databases">
        <authorList>
            <person name="Corre E."/>
            <person name="Pelletier E."/>
            <person name="Niang G."/>
            <person name="Scheremetjew M."/>
            <person name="Finn R."/>
            <person name="Kale V."/>
            <person name="Holt S."/>
            <person name="Cochrane G."/>
            <person name="Meng A."/>
            <person name="Brown T."/>
            <person name="Cohen L."/>
        </authorList>
    </citation>
    <scope>NUCLEOTIDE SEQUENCE</scope>
    <source>
        <strain evidence="2">CCMP826</strain>
    </source>
</reference>
<evidence type="ECO:0000259" key="1">
    <source>
        <dbReference type="PROSITE" id="PS50127"/>
    </source>
</evidence>
<dbReference type="Pfam" id="PF00179">
    <property type="entry name" value="UQ_con"/>
    <property type="match status" value="1"/>
</dbReference>
<protein>
    <recommendedName>
        <fullName evidence="1">UBC core domain-containing protein</fullName>
    </recommendedName>
</protein>
<dbReference type="PANTHER" id="PTHR24068">
    <property type="entry name" value="UBIQUITIN-CONJUGATING ENZYME E2"/>
    <property type="match status" value="1"/>
</dbReference>
<dbReference type="AlphaFoldDB" id="A0A7S2H506"/>
<sequence>MSTRRLMKEKSSLDKSPPDFCRFEIVNEDIHHWRAFLTGPPKTPYAGGTFVIDFNFPAQYPFKPPEIIFATKIYHPNVKLDTGEICNDLVNENWGPTLNVRNCAEILKDMMENPQPDHPLEAAIATQMLEKPKEFEKAAAKHTKQHAM</sequence>
<feature type="domain" description="UBC core" evidence="1">
    <location>
        <begin position="1"/>
        <end position="148"/>
    </location>
</feature>
<dbReference type="Gene3D" id="3.10.110.10">
    <property type="entry name" value="Ubiquitin Conjugating Enzyme"/>
    <property type="match status" value="1"/>
</dbReference>
<dbReference type="SUPFAM" id="SSF54495">
    <property type="entry name" value="UBC-like"/>
    <property type="match status" value="1"/>
</dbReference>
<dbReference type="PROSITE" id="PS50127">
    <property type="entry name" value="UBC_2"/>
    <property type="match status" value="1"/>
</dbReference>
<gene>
    <name evidence="2" type="ORF">HTAM1171_LOCUS3566</name>
</gene>
<dbReference type="EMBL" id="HBGV01005908">
    <property type="protein sequence ID" value="CAD9480684.1"/>
    <property type="molecule type" value="Transcribed_RNA"/>
</dbReference>
<proteinExistence type="predicted"/>
<dbReference type="InterPro" id="IPR000608">
    <property type="entry name" value="UBC"/>
</dbReference>
<accession>A0A7S2H506</accession>
<organism evidence="2">
    <name type="scientific">Helicotheca tamesis</name>
    <dbReference type="NCBI Taxonomy" id="374047"/>
    <lineage>
        <taxon>Eukaryota</taxon>
        <taxon>Sar</taxon>
        <taxon>Stramenopiles</taxon>
        <taxon>Ochrophyta</taxon>
        <taxon>Bacillariophyta</taxon>
        <taxon>Mediophyceae</taxon>
        <taxon>Lithodesmiophycidae</taxon>
        <taxon>Lithodesmiales</taxon>
        <taxon>Lithodesmiaceae</taxon>
        <taxon>Helicotheca</taxon>
    </lineage>
</organism>
<dbReference type="InterPro" id="IPR016135">
    <property type="entry name" value="UBQ-conjugating_enzyme/RWD"/>
</dbReference>
<evidence type="ECO:0000313" key="2">
    <source>
        <dbReference type="EMBL" id="CAD9480684.1"/>
    </source>
</evidence>
<name>A0A7S2H506_9STRA</name>
<dbReference type="SMART" id="SM00212">
    <property type="entry name" value="UBCc"/>
    <property type="match status" value="1"/>
</dbReference>